<dbReference type="InterPro" id="IPR008969">
    <property type="entry name" value="CarboxyPept-like_regulatory"/>
</dbReference>
<evidence type="ECO:0008006" key="3">
    <source>
        <dbReference type="Google" id="ProtNLM"/>
    </source>
</evidence>
<dbReference type="OrthoDB" id="5505971at2"/>
<evidence type="ECO:0000313" key="2">
    <source>
        <dbReference type="Proteomes" id="UP000306808"/>
    </source>
</evidence>
<dbReference type="EMBL" id="SUME01000001">
    <property type="protein sequence ID" value="TJZ63229.1"/>
    <property type="molecule type" value="Genomic_DNA"/>
</dbReference>
<gene>
    <name evidence="1" type="ORF">FAZ15_02760</name>
</gene>
<dbReference type="SUPFAM" id="SSF49464">
    <property type="entry name" value="Carboxypeptidase regulatory domain-like"/>
    <property type="match status" value="1"/>
</dbReference>
<keyword evidence="2" id="KW-1185">Reference proteome</keyword>
<name>A0A4U0P792_9SPHI</name>
<dbReference type="AlphaFoldDB" id="A0A4U0P792"/>
<comment type="caution">
    <text evidence="1">The sequence shown here is derived from an EMBL/GenBank/DDBJ whole genome shotgun (WGS) entry which is preliminary data.</text>
</comment>
<protein>
    <recommendedName>
        <fullName evidence="3">Carboxypeptidase-like regulatory domain-containing protein</fullName>
    </recommendedName>
</protein>
<organism evidence="1 2">
    <name type="scientific">Sphingobacterium olei</name>
    <dbReference type="NCBI Taxonomy" id="2571155"/>
    <lineage>
        <taxon>Bacteria</taxon>
        <taxon>Pseudomonadati</taxon>
        <taxon>Bacteroidota</taxon>
        <taxon>Sphingobacteriia</taxon>
        <taxon>Sphingobacteriales</taxon>
        <taxon>Sphingobacteriaceae</taxon>
        <taxon>Sphingobacterium</taxon>
    </lineage>
</organism>
<dbReference type="Proteomes" id="UP000306808">
    <property type="component" value="Unassembled WGS sequence"/>
</dbReference>
<sequence>MSKFKFIRDIKMIIYIIRKAKLFIAFLGMLLVHEHVSAQGKLSRQVDIPRYERTSIRQIFDSLSEKESFYFSFNSNLVNLDSLVTIRSYKGVLIDYLTLLLGERFSFKETMSHVLISYAPERMDVAANISSKESNRAMISGYVKDIRTNRAISNASVYERQAFLASTLSDNNGFFELDIKNPENLIAIALSKENYRDTSIILLLPVETFKSLKKRRVGYYQVNDADKTVYNNFFGDFFTSSAQKIQSLNLGGMFAYSPVQVSLTPGLSTHGFFQSQVVNNFSINIIGGSSAGVEGVELAGGFNITQYHVDGTQFAGVLNIVGGNVNGLQMAGVGNVVLHSLSGVQVGGVWNQVDTVKSGLQIVGAVNLGKEVKGTQIAGLMNSSQGRVRNQIAGGINSAKRVSGVQIAGLLNIADSSDYPIGVFNWIKNGTKQLSVGVDDSKFFSLNFRSGGRVMYSMIGFGLYLDDPVFKYGAEFGIGAHLMTTPKFMLSAELLQRTNFGDRFNLEDVQRISFRVVPAVYVSKKLQLYAAPSFHYSEAVESPTSKAVLWKIWQADRQRNTFHGGGTVGLTYVF</sequence>
<dbReference type="RefSeq" id="WP_136899773.1">
    <property type="nucleotide sequence ID" value="NZ_SUME01000001.1"/>
</dbReference>
<accession>A0A4U0P792</accession>
<proteinExistence type="predicted"/>
<reference evidence="1 2" key="1">
    <citation type="submission" date="2019-04" db="EMBL/GenBank/DDBJ databases">
        <title>Sphingobacterium olei sp. nov., isolated from oil-contaminated soil.</title>
        <authorList>
            <person name="Liu B."/>
        </authorList>
    </citation>
    <scope>NUCLEOTIDE SEQUENCE [LARGE SCALE GENOMIC DNA]</scope>
    <source>
        <strain evidence="1 2">HAL-9</strain>
    </source>
</reference>
<evidence type="ECO:0000313" key="1">
    <source>
        <dbReference type="EMBL" id="TJZ63229.1"/>
    </source>
</evidence>